<dbReference type="Proteomes" id="UP000703269">
    <property type="component" value="Unassembled WGS sequence"/>
</dbReference>
<name>A0A9P3GGE3_9APHY</name>
<comment type="caution">
    <text evidence="1">The sequence shown here is derived from an EMBL/GenBank/DDBJ whole genome shotgun (WGS) entry which is preliminary data.</text>
</comment>
<gene>
    <name evidence="1" type="ORF">PsYK624_099880</name>
</gene>
<reference evidence="1 2" key="1">
    <citation type="submission" date="2021-08" db="EMBL/GenBank/DDBJ databases">
        <title>Draft Genome Sequence of Phanerochaete sordida strain YK-624.</title>
        <authorList>
            <person name="Mori T."/>
            <person name="Dohra H."/>
            <person name="Suzuki T."/>
            <person name="Kawagishi H."/>
            <person name="Hirai H."/>
        </authorList>
    </citation>
    <scope>NUCLEOTIDE SEQUENCE [LARGE SCALE GENOMIC DNA]</scope>
    <source>
        <strain evidence="1 2">YK-624</strain>
    </source>
</reference>
<evidence type="ECO:0000313" key="1">
    <source>
        <dbReference type="EMBL" id="GJE93824.1"/>
    </source>
</evidence>
<organism evidence="1 2">
    <name type="scientific">Phanerochaete sordida</name>
    <dbReference type="NCBI Taxonomy" id="48140"/>
    <lineage>
        <taxon>Eukaryota</taxon>
        <taxon>Fungi</taxon>
        <taxon>Dikarya</taxon>
        <taxon>Basidiomycota</taxon>
        <taxon>Agaricomycotina</taxon>
        <taxon>Agaricomycetes</taxon>
        <taxon>Polyporales</taxon>
        <taxon>Phanerochaetaceae</taxon>
        <taxon>Phanerochaete</taxon>
    </lineage>
</organism>
<protein>
    <submittedName>
        <fullName evidence="1">Uncharacterized protein</fullName>
    </submittedName>
</protein>
<dbReference type="AlphaFoldDB" id="A0A9P3GGE3"/>
<proteinExistence type="predicted"/>
<dbReference type="EMBL" id="BPQB01000035">
    <property type="protein sequence ID" value="GJE93824.1"/>
    <property type="molecule type" value="Genomic_DNA"/>
</dbReference>
<accession>A0A9P3GGE3</accession>
<sequence length="242" mass="26950">MLSSPYLRIGLSLSCTAFMAITQTSLQESEVVEEMEEKERGQPPSLYRRTRTVYYLYTAASTVGYWTHCLGECTMALYELYPSSPLIKRAYRLFVSNPIPIPSPRSWWSPDPDPVRVRPLTGLFLLGCTLVLSGSALKLWSRRVPPRRTRSEDTQGILARGPYAILKAPLGWGTVLNAAGAILCYHAPGTWGAACIWGGQFSLASVSVMDFWSKWVPALPGLVRMAVREDDAAWARAEEEDD</sequence>
<keyword evidence="2" id="KW-1185">Reference proteome</keyword>
<evidence type="ECO:0000313" key="2">
    <source>
        <dbReference type="Proteomes" id="UP000703269"/>
    </source>
</evidence>